<accession>A0A2P7QSK4</accession>
<dbReference type="InterPro" id="IPR008775">
    <property type="entry name" value="Phytyl_CoA_dOase-like"/>
</dbReference>
<dbReference type="EMBL" id="PXYI01000003">
    <property type="protein sequence ID" value="PSJ40943.1"/>
    <property type="molecule type" value="Genomic_DNA"/>
</dbReference>
<dbReference type="Proteomes" id="UP000241167">
    <property type="component" value="Unassembled WGS sequence"/>
</dbReference>
<dbReference type="PANTHER" id="PTHR20883">
    <property type="entry name" value="PHYTANOYL-COA DIOXYGENASE DOMAIN CONTAINING 1"/>
    <property type="match status" value="1"/>
</dbReference>
<dbReference type="AlphaFoldDB" id="A0A2P7QSK4"/>
<dbReference type="Gene3D" id="2.60.120.620">
    <property type="entry name" value="q2cbj1_9rhob like domain"/>
    <property type="match status" value="1"/>
</dbReference>
<dbReference type="GO" id="GO:0005506">
    <property type="term" value="F:iron ion binding"/>
    <property type="evidence" value="ECO:0007669"/>
    <property type="project" value="UniProtKB-ARBA"/>
</dbReference>
<keyword evidence="1" id="KW-0223">Dioxygenase</keyword>
<proteinExistence type="predicted"/>
<evidence type="ECO:0000313" key="1">
    <source>
        <dbReference type="EMBL" id="PSJ40943.1"/>
    </source>
</evidence>
<organism evidence="1 2">
    <name type="scientific">Allosphingosinicella deserti</name>
    <dbReference type="NCBI Taxonomy" id="2116704"/>
    <lineage>
        <taxon>Bacteria</taxon>
        <taxon>Pseudomonadati</taxon>
        <taxon>Pseudomonadota</taxon>
        <taxon>Alphaproteobacteria</taxon>
        <taxon>Sphingomonadales</taxon>
        <taxon>Sphingomonadaceae</taxon>
        <taxon>Allosphingosinicella</taxon>
    </lineage>
</organism>
<dbReference type="RefSeq" id="WP_106513097.1">
    <property type="nucleotide sequence ID" value="NZ_PXYI01000003.1"/>
</dbReference>
<name>A0A2P7QSK4_9SPHN</name>
<protein>
    <submittedName>
        <fullName evidence="1">Phytanoyl-CoA dioxygenase</fullName>
    </submittedName>
</protein>
<gene>
    <name evidence="1" type="ORF">C7I55_11800</name>
</gene>
<dbReference type="OrthoDB" id="7359449at2"/>
<evidence type="ECO:0000313" key="2">
    <source>
        <dbReference type="Proteomes" id="UP000241167"/>
    </source>
</evidence>
<keyword evidence="2" id="KW-1185">Reference proteome</keyword>
<dbReference type="GO" id="GO:0016706">
    <property type="term" value="F:2-oxoglutarate-dependent dioxygenase activity"/>
    <property type="evidence" value="ECO:0007669"/>
    <property type="project" value="UniProtKB-ARBA"/>
</dbReference>
<reference evidence="1 2" key="1">
    <citation type="submission" date="2018-03" db="EMBL/GenBank/DDBJ databases">
        <title>The draft genome of Sphingosinicella sp. GL-C-18.</title>
        <authorList>
            <person name="Liu L."/>
            <person name="Li L."/>
            <person name="Liang L."/>
            <person name="Zhang X."/>
            <person name="Wang T."/>
        </authorList>
    </citation>
    <scope>NUCLEOTIDE SEQUENCE [LARGE SCALE GENOMIC DNA]</scope>
    <source>
        <strain evidence="1 2">GL-C-18</strain>
    </source>
</reference>
<keyword evidence="1" id="KW-0560">Oxidoreductase</keyword>
<dbReference type="PANTHER" id="PTHR20883:SF46">
    <property type="entry name" value="PHYTANOYL-COA HYDROXYLASE"/>
    <property type="match status" value="1"/>
</dbReference>
<dbReference type="Pfam" id="PF05721">
    <property type="entry name" value="PhyH"/>
    <property type="match status" value="1"/>
</dbReference>
<sequence>MDYQGRKDDFARDGYAVFEAALDEDLLTLLRDECDGFVARENARMDQAGTDCLGISHRGSRYFANECQRERPALRRMLFSPAMADICRATLGGDAYFFLDQYVVKGPEQGMAFSWHQDSGYVVGNGGPEHRPYLTCWCPLDDATIENGTITIIPGSHHRGLLPHTRRAGSNDLAASPPDAGVAIEAKAGTVVAFSSLLLHASGTNRSAAPRRVYLAQYTPEPLLNPASGEPRRNAVRLLAHGRQVAFA</sequence>
<comment type="caution">
    <text evidence="1">The sequence shown here is derived from an EMBL/GenBank/DDBJ whole genome shotgun (WGS) entry which is preliminary data.</text>
</comment>
<dbReference type="SUPFAM" id="SSF51197">
    <property type="entry name" value="Clavaminate synthase-like"/>
    <property type="match status" value="1"/>
</dbReference>